<dbReference type="Gene3D" id="3.90.180.10">
    <property type="entry name" value="Medium-chain alcohol dehydrogenases, catalytic domain"/>
    <property type="match status" value="1"/>
</dbReference>
<gene>
    <name evidence="8" type="ORF">FE251_05535</name>
</gene>
<evidence type="ECO:0000256" key="5">
    <source>
        <dbReference type="ARBA" id="ARBA00023002"/>
    </source>
</evidence>
<proteinExistence type="inferred from homology"/>
<comment type="cofactor">
    <cofactor evidence="1">
        <name>Zn(2+)</name>
        <dbReference type="ChEBI" id="CHEBI:29105"/>
    </cofactor>
</comment>
<feature type="compositionally biased region" description="Basic residues" evidence="6">
    <location>
        <begin position="169"/>
        <end position="193"/>
    </location>
</feature>
<feature type="region of interest" description="Disordered" evidence="6">
    <location>
        <begin position="165"/>
        <end position="215"/>
    </location>
</feature>
<sequence>MRAWSRFLAADVDVVPERGRRSVRPAVAVVLGAEVYAAEVREEVWPLAESLGVVRCVSDITELADLGLDVILDFAGFGTTTAGAVDIVGPGGRVVQVGMGRLDAEINMNDLIVKEVDLIGSLGGGVEDLTGVHDLMASGRLTPKITRSGKGWTACARARSGAGRVGARALRRRGRSRDRRALRAASGRSRRSVRALPRTQRAGPAASSRSSHTGP</sequence>
<dbReference type="PANTHER" id="PTHR43350">
    <property type="entry name" value="NAD-DEPENDENT ALCOHOL DEHYDROGENASE"/>
    <property type="match status" value="1"/>
</dbReference>
<feature type="domain" description="Alcohol dehydrogenase-like C-terminal" evidence="7">
    <location>
        <begin position="27"/>
        <end position="137"/>
    </location>
</feature>
<evidence type="ECO:0000259" key="7">
    <source>
        <dbReference type="Pfam" id="PF00107"/>
    </source>
</evidence>
<dbReference type="Pfam" id="PF00107">
    <property type="entry name" value="ADH_zinc_N"/>
    <property type="match status" value="1"/>
</dbReference>
<dbReference type="EMBL" id="CP040899">
    <property type="protein sequence ID" value="QDB78893.1"/>
    <property type="molecule type" value="Genomic_DNA"/>
</dbReference>
<dbReference type="PANTHER" id="PTHR43350:SF17">
    <property type="entry name" value="NAD-DEPENDENT ALCOHOL DEHYDROGENASE"/>
    <property type="match status" value="1"/>
</dbReference>
<evidence type="ECO:0000256" key="3">
    <source>
        <dbReference type="ARBA" id="ARBA00022723"/>
    </source>
</evidence>
<dbReference type="SUPFAM" id="SSF51735">
    <property type="entry name" value="NAD(P)-binding Rossmann-fold domains"/>
    <property type="match status" value="1"/>
</dbReference>
<reference evidence="8 9" key="1">
    <citation type="submission" date="2019-05" db="EMBL/GenBank/DDBJ databases">
        <title>Georgenia *** sp. nov., and Georgenia *** sp. nov., isolated from the intestinal contents of plateau pika (Ochotona curzoniae) in the Qinghai-Tibet plateau of China.</title>
        <authorList>
            <person name="Tian Z."/>
        </authorList>
    </citation>
    <scope>NUCLEOTIDE SEQUENCE [LARGE SCALE GENOMIC DNA]</scope>
    <source>
        <strain evidence="8 9">Z294</strain>
    </source>
</reference>
<dbReference type="Proteomes" id="UP000313948">
    <property type="component" value="Chromosome"/>
</dbReference>
<evidence type="ECO:0000256" key="2">
    <source>
        <dbReference type="ARBA" id="ARBA00008072"/>
    </source>
</evidence>
<keyword evidence="4" id="KW-0862">Zinc</keyword>
<keyword evidence="3" id="KW-0479">Metal-binding</keyword>
<evidence type="ECO:0000256" key="6">
    <source>
        <dbReference type="SAM" id="MobiDB-lite"/>
    </source>
</evidence>
<name>A0ABX5VNG4_9MICO</name>
<dbReference type="InterPro" id="IPR036291">
    <property type="entry name" value="NAD(P)-bd_dom_sf"/>
</dbReference>
<comment type="similarity">
    <text evidence="2">Belongs to the zinc-containing alcohol dehydrogenase family.</text>
</comment>
<keyword evidence="9" id="KW-1185">Reference proteome</keyword>
<accession>A0ABX5VNG4</accession>
<evidence type="ECO:0000313" key="9">
    <source>
        <dbReference type="Proteomes" id="UP000313948"/>
    </source>
</evidence>
<keyword evidence="5" id="KW-0560">Oxidoreductase</keyword>
<evidence type="ECO:0000313" key="8">
    <source>
        <dbReference type="EMBL" id="QDB78893.1"/>
    </source>
</evidence>
<evidence type="ECO:0000256" key="1">
    <source>
        <dbReference type="ARBA" id="ARBA00001947"/>
    </source>
</evidence>
<organism evidence="8 9">
    <name type="scientific">Georgenia wutianyii</name>
    <dbReference type="NCBI Taxonomy" id="2585135"/>
    <lineage>
        <taxon>Bacteria</taxon>
        <taxon>Bacillati</taxon>
        <taxon>Actinomycetota</taxon>
        <taxon>Actinomycetes</taxon>
        <taxon>Micrococcales</taxon>
        <taxon>Bogoriellaceae</taxon>
        <taxon>Georgenia</taxon>
    </lineage>
</organism>
<evidence type="ECO:0000256" key="4">
    <source>
        <dbReference type="ARBA" id="ARBA00022833"/>
    </source>
</evidence>
<protein>
    <submittedName>
        <fullName evidence="8">Zinc-binding dehydrogenase</fullName>
    </submittedName>
</protein>
<dbReference type="InterPro" id="IPR013149">
    <property type="entry name" value="ADH-like_C"/>
</dbReference>
<dbReference type="Gene3D" id="3.40.50.720">
    <property type="entry name" value="NAD(P)-binding Rossmann-like Domain"/>
    <property type="match status" value="1"/>
</dbReference>